<sequence length="397" mass="44781">MYPEKQVESILSLFPDRVCNDSEIIDLTNSVAGKKKNEPPPKPPRCFYSPIFYKVEEEADEKKVTSGESPQNNNISHAPKTLSRNKDSPFAAYFGGNNQFQRLPTSKTFPMDDEKDLDFGDDFVPKTYASVRKEWESEDSQTKPQVRRMSLKEFTGLENPQSKFSVSPLLARLHRTSLSATHSGGNLLDKFCSRRRSSSLLSRGLLSDLTEGNEPPVTNRFGNLSPKIIPNGRIVHEPLNFTEINQRINEVRSRLSTTLNNMPNESPRKRQTVGIEKEKMMEELSLLASGCKNMVRVTTMHSSSKEKWQGSVLDTVDCADKVSEYAEILLRKSNSLYQAQLMTSKVDQMLRALIDTVNDMQKAYDGEQYGQEAKQLVRSSTTLAATLNQLIQAVQTL</sequence>
<reference evidence="2" key="1">
    <citation type="submission" date="2022-11" db="UniProtKB">
        <authorList>
            <consortium name="WormBaseParasite"/>
        </authorList>
    </citation>
    <scope>IDENTIFICATION</scope>
</reference>
<organism evidence="1 2">
    <name type="scientific">Panagrolaimus sp. PS1159</name>
    <dbReference type="NCBI Taxonomy" id="55785"/>
    <lineage>
        <taxon>Eukaryota</taxon>
        <taxon>Metazoa</taxon>
        <taxon>Ecdysozoa</taxon>
        <taxon>Nematoda</taxon>
        <taxon>Chromadorea</taxon>
        <taxon>Rhabditida</taxon>
        <taxon>Tylenchina</taxon>
        <taxon>Panagrolaimomorpha</taxon>
        <taxon>Panagrolaimoidea</taxon>
        <taxon>Panagrolaimidae</taxon>
        <taxon>Panagrolaimus</taxon>
    </lineage>
</organism>
<proteinExistence type="predicted"/>
<name>A0AC35FK49_9BILA</name>
<evidence type="ECO:0000313" key="1">
    <source>
        <dbReference type="Proteomes" id="UP000887580"/>
    </source>
</evidence>
<protein>
    <submittedName>
        <fullName evidence="2">Uncharacterized protein</fullName>
    </submittedName>
</protein>
<dbReference type="WBParaSite" id="PS1159_v2.g17690.t1">
    <property type="protein sequence ID" value="PS1159_v2.g17690.t1"/>
    <property type="gene ID" value="PS1159_v2.g17690"/>
</dbReference>
<accession>A0AC35FK49</accession>
<evidence type="ECO:0000313" key="2">
    <source>
        <dbReference type="WBParaSite" id="PS1159_v2.g17690.t1"/>
    </source>
</evidence>
<dbReference type="Proteomes" id="UP000887580">
    <property type="component" value="Unplaced"/>
</dbReference>